<dbReference type="PANTHER" id="PTHR36507">
    <property type="entry name" value="BLL1555 PROTEIN"/>
    <property type="match status" value="1"/>
</dbReference>
<protein>
    <submittedName>
        <fullName evidence="8">Plastocyanin</fullName>
    </submittedName>
</protein>
<feature type="binding site" evidence="5">
    <location>
        <position position="177"/>
    </location>
    <ligand>
        <name>Cu cation</name>
        <dbReference type="ChEBI" id="CHEBI:23378"/>
    </ligand>
</feature>
<dbReference type="EMBL" id="FOXI01000003">
    <property type="protein sequence ID" value="SFP42279.1"/>
    <property type="molecule type" value="Genomic_DNA"/>
</dbReference>
<feature type="domain" description="Blue (type 1) copper" evidence="7">
    <location>
        <begin position="95"/>
        <end position="191"/>
    </location>
</feature>
<dbReference type="InterPro" id="IPR008972">
    <property type="entry name" value="Cupredoxin"/>
</dbReference>
<dbReference type="Pfam" id="PF00127">
    <property type="entry name" value="Copper-bind"/>
    <property type="match status" value="1"/>
</dbReference>
<evidence type="ECO:0000313" key="9">
    <source>
        <dbReference type="Proteomes" id="UP000183769"/>
    </source>
</evidence>
<evidence type="ECO:0000256" key="2">
    <source>
        <dbReference type="ARBA" id="ARBA00022723"/>
    </source>
</evidence>
<evidence type="ECO:0000259" key="7">
    <source>
        <dbReference type="Pfam" id="PF00127"/>
    </source>
</evidence>
<dbReference type="InterPro" id="IPR052721">
    <property type="entry name" value="ET_Amicyanin"/>
</dbReference>
<dbReference type="AlphaFoldDB" id="A0A1I5Q7T2"/>
<evidence type="ECO:0000256" key="6">
    <source>
        <dbReference type="SAM" id="MobiDB-lite"/>
    </source>
</evidence>
<keyword evidence="3" id="KW-0249">Electron transport</keyword>
<evidence type="ECO:0000256" key="1">
    <source>
        <dbReference type="ARBA" id="ARBA00022448"/>
    </source>
</evidence>
<gene>
    <name evidence="8" type="ORF">SAMN05216277_103295</name>
</gene>
<evidence type="ECO:0000313" key="8">
    <source>
        <dbReference type="EMBL" id="SFP42279.1"/>
    </source>
</evidence>
<organism evidence="8 9">
    <name type="scientific">Halolamina pelagica</name>
    <dbReference type="NCBI Taxonomy" id="699431"/>
    <lineage>
        <taxon>Archaea</taxon>
        <taxon>Methanobacteriati</taxon>
        <taxon>Methanobacteriota</taxon>
        <taxon>Stenosarchaea group</taxon>
        <taxon>Halobacteria</taxon>
        <taxon>Halobacteriales</taxon>
        <taxon>Haloferacaceae</taxon>
    </lineage>
</organism>
<comment type="cofactor">
    <cofactor evidence="5">
        <name>Cu(2+)</name>
        <dbReference type="ChEBI" id="CHEBI:29036"/>
    </cofactor>
    <text evidence="5">The crystal structure with reduced Cu(1+) has also been determined.</text>
</comment>
<dbReference type="Proteomes" id="UP000183769">
    <property type="component" value="Unassembled WGS sequence"/>
</dbReference>
<dbReference type="PANTHER" id="PTHR36507:SF1">
    <property type="entry name" value="BLL1555 PROTEIN"/>
    <property type="match status" value="1"/>
</dbReference>
<dbReference type="SUPFAM" id="SSF49503">
    <property type="entry name" value="Cupredoxins"/>
    <property type="match status" value="1"/>
</dbReference>
<dbReference type="InterPro" id="IPR006311">
    <property type="entry name" value="TAT_signal"/>
</dbReference>
<sequence>MTNDSLHTRRRLLSITGTVAAVGLAGCSASQADTEEEPTATEAHSETDSHDETEGGHSETDGHDETEGGHNDEEAGHGDDSHHEEEIGEPTETAQVDMITKDGTYHFTPHVARVKVGGTVTFHNESGSHSATAYHPDNDQPQLVPDGAASWDSSILSEEGATFEHTFETEGVYHYYCTPHETVGMIGSIIVGEPEAHGQPALEEPPQDMPDSVREKITELNEMCNSALGHGH</sequence>
<dbReference type="RefSeq" id="WP_074876695.1">
    <property type="nucleotide sequence ID" value="NZ_FOXI01000003.1"/>
</dbReference>
<proteinExistence type="predicted"/>
<dbReference type="GO" id="GO:0005507">
    <property type="term" value="F:copper ion binding"/>
    <property type="evidence" value="ECO:0007669"/>
    <property type="project" value="InterPro"/>
</dbReference>
<dbReference type="InterPro" id="IPR028871">
    <property type="entry name" value="BlueCu_1_BS"/>
</dbReference>
<feature type="binding site" evidence="5">
    <location>
        <position position="185"/>
    </location>
    <ligand>
        <name>Cu cation</name>
        <dbReference type="ChEBI" id="CHEBI:23378"/>
    </ligand>
</feature>
<dbReference type="Gene3D" id="2.60.40.420">
    <property type="entry name" value="Cupredoxins - blue copper proteins"/>
    <property type="match status" value="1"/>
</dbReference>
<evidence type="ECO:0000256" key="3">
    <source>
        <dbReference type="ARBA" id="ARBA00022982"/>
    </source>
</evidence>
<evidence type="ECO:0000256" key="5">
    <source>
        <dbReference type="PIRSR" id="PIRSR602387-1"/>
    </source>
</evidence>
<dbReference type="PROSITE" id="PS00196">
    <property type="entry name" value="COPPER_BLUE"/>
    <property type="match status" value="1"/>
</dbReference>
<accession>A0A1I5Q7T2</accession>
<feature type="region of interest" description="Disordered" evidence="6">
    <location>
        <begin position="28"/>
        <end position="89"/>
    </location>
</feature>
<evidence type="ECO:0000256" key="4">
    <source>
        <dbReference type="ARBA" id="ARBA00023008"/>
    </source>
</evidence>
<dbReference type="PROSITE" id="PS51318">
    <property type="entry name" value="TAT"/>
    <property type="match status" value="1"/>
</dbReference>
<feature type="compositionally biased region" description="Basic and acidic residues" evidence="6">
    <location>
        <begin position="43"/>
        <end position="85"/>
    </location>
</feature>
<keyword evidence="2 5" id="KW-0479">Metal-binding</keyword>
<keyword evidence="4 5" id="KW-0186">Copper</keyword>
<name>A0A1I5Q7T2_9EURY</name>
<dbReference type="InterPro" id="IPR002387">
    <property type="entry name" value="Plastocyanin"/>
</dbReference>
<feature type="binding site" evidence="5">
    <location>
        <position position="180"/>
    </location>
    <ligand>
        <name>Cu cation</name>
        <dbReference type="ChEBI" id="CHEBI:23378"/>
    </ligand>
</feature>
<dbReference type="OrthoDB" id="186995at2157"/>
<dbReference type="PRINTS" id="PR00157">
    <property type="entry name" value="PLASTOCYANIN"/>
</dbReference>
<reference evidence="9" key="1">
    <citation type="submission" date="2016-10" db="EMBL/GenBank/DDBJ databases">
        <authorList>
            <person name="Varghese N."/>
            <person name="Submissions S."/>
        </authorList>
    </citation>
    <scope>NUCLEOTIDE SEQUENCE [LARGE SCALE GENOMIC DNA]</scope>
    <source>
        <strain evidence="9">CGMCC 1.10329</strain>
    </source>
</reference>
<dbReference type="GO" id="GO:0009055">
    <property type="term" value="F:electron transfer activity"/>
    <property type="evidence" value="ECO:0007669"/>
    <property type="project" value="InterPro"/>
</dbReference>
<dbReference type="InterPro" id="IPR000923">
    <property type="entry name" value="BlueCu_1"/>
</dbReference>
<keyword evidence="9" id="KW-1185">Reference proteome</keyword>
<keyword evidence="1" id="KW-0813">Transport</keyword>